<accession>A0AAV2C808</accession>
<organism evidence="1 2">
    <name type="scientific">Linum trigynum</name>
    <dbReference type="NCBI Taxonomy" id="586398"/>
    <lineage>
        <taxon>Eukaryota</taxon>
        <taxon>Viridiplantae</taxon>
        <taxon>Streptophyta</taxon>
        <taxon>Embryophyta</taxon>
        <taxon>Tracheophyta</taxon>
        <taxon>Spermatophyta</taxon>
        <taxon>Magnoliopsida</taxon>
        <taxon>eudicotyledons</taxon>
        <taxon>Gunneridae</taxon>
        <taxon>Pentapetalae</taxon>
        <taxon>rosids</taxon>
        <taxon>fabids</taxon>
        <taxon>Malpighiales</taxon>
        <taxon>Linaceae</taxon>
        <taxon>Linum</taxon>
    </lineage>
</organism>
<proteinExistence type="predicted"/>
<gene>
    <name evidence="1" type="ORF">LTRI10_LOCUS596</name>
</gene>
<name>A0AAV2C808_9ROSI</name>
<dbReference type="Proteomes" id="UP001497516">
    <property type="component" value="Chromosome 1"/>
</dbReference>
<reference evidence="1 2" key="1">
    <citation type="submission" date="2024-04" db="EMBL/GenBank/DDBJ databases">
        <authorList>
            <person name="Fracassetti M."/>
        </authorList>
    </citation>
    <scope>NUCLEOTIDE SEQUENCE [LARGE SCALE GENOMIC DNA]</scope>
</reference>
<dbReference type="AlphaFoldDB" id="A0AAV2C808"/>
<evidence type="ECO:0000313" key="2">
    <source>
        <dbReference type="Proteomes" id="UP001497516"/>
    </source>
</evidence>
<dbReference type="EMBL" id="OZ034813">
    <property type="protein sequence ID" value="CAL1352638.1"/>
    <property type="molecule type" value="Genomic_DNA"/>
</dbReference>
<sequence>MVRHNLVTVVPKDILIRILALIASDSTTDLVKPLKHLRMILSTAMPNSLHSPSSHGVSALLPPSSSSDDRWLETVRYCRERVRSIIESLWVWTTIAEPQGRGCHCLTRNVVRYDGWEPKEEIELRFCAANGCPFCF</sequence>
<evidence type="ECO:0000313" key="1">
    <source>
        <dbReference type="EMBL" id="CAL1352638.1"/>
    </source>
</evidence>
<keyword evidence="2" id="KW-1185">Reference proteome</keyword>
<protein>
    <submittedName>
        <fullName evidence="1">Uncharacterized protein</fullName>
    </submittedName>
</protein>